<evidence type="ECO:0000313" key="3">
    <source>
        <dbReference type="Proteomes" id="UP000494214"/>
    </source>
</evidence>
<accession>A0A6S7BLE0</accession>
<reference evidence="2 3" key="1">
    <citation type="submission" date="2020-04" db="EMBL/GenBank/DDBJ databases">
        <authorList>
            <person name="De Canck E."/>
        </authorList>
    </citation>
    <scope>NUCLEOTIDE SEQUENCE [LARGE SCALE GENOMIC DNA]</scope>
    <source>
        <strain evidence="2 3">LMG 26690</strain>
    </source>
</reference>
<dbReference type="Proteomes" id="UP000494214">
    <property type="component" value="Unassembled WGS sequence"/>
</dbReference>
<organism evidence="2 3">
    <name type="scientific">Achromobacter animicus</name>
    <dbReference type="NCBI Taxonomy" id="1389935"/>
    <lineage>
        <taxon>Bacteria</taxon>
        <taxon>Pseudomonadati</taxon>
        <taxon>Pseudomonadota</taxon>
        <taxon>Betaproteobacteria</taxon>
        <taxon>Burkholderiales</taxon>
        <taxon>Alcaligenaceae</taxon>
        <taxon>Achromobacter</taxon>
    </lineage>
</organism>
<evidence type="ECO:0000313" key="2">
    <source>
        <dbReference type="EMBL" id="CAB3735018.1"/>
    </source>
</evidence>
<sequence>MSLTVRMNSPGDQSGRLNEKDLPEKHLLEQPRQQQEDARQETTLGEKKESDVDKMA</sequence>
<keyword evidence="3" id="KW-1185">Reference proteome</keyword>
<dbReference type="AlphaFoldDB" id="A0A6S7BLE0"/>
<protein>
    <submittedName>
        <fullName evidence="2">Uncharacterized protein</fullName>
    </submittedName>
</protein>
<proteinExistence type="predicted"/>
<feature type="region of interest" description="Disordered" evidence="1">
    <location>
        <begin position="1"/>
        <end position="56"/>
    </location>
</feature>
<evidence type="ECO:0000256" key="1">
    <source>
        <dbReference type="SAM" id="MobiDB-lite"/>
    </source>
</evidence>
<name>A0A6S7BLE0_9BURK</name>
<feature type="compositionally biased region" description="Basic and acidic residues" evidence="1">
    <location>
        <begin position="17"/>
        <end position="56"/>
    </location>
</feature>
<feature type="compositionally biased region" description="Polar residues" evidence="1">
    <location>
        <begin position="1"/>
        <end position="16"/>
    </location>
</feature>
<dbReference type="EMBL" id="CADIJM010000021">
    <property type="protein sequence ID" value="CAB3735018.1"/>
    <property type="molecule type" value="Genomic_DNA"/>
</dbReference>
<gene>
    <name evidence="2" type="ORF">LMG26690_05164</name>
</gene>